<dbReference type="SUPFAM" id="SSF52540">
    <property type="entry name" value="P-loop containing nucleoside triphosphate hydrolases"/>
    <property type="match status" value="1"/>
</dbReference>
<evidence type="ECO:0000256" key="7">
    <source>
        <dbReference type="ARBA" id="ARBA00022771"/>
    </source>
</evidence>
<dbReference type="SMART" id="SM00061">
    <property type="entry name" value="MATH"/>
    <property type="match status" value="1"/>
</dbReference>
<dbReference type="InterPro" id="IPR005225">
    <property type="entry name" value="Small_GTP-bd"/>
</dbReference>
<dbReference type="InterPro" id="IPR001806">
    <property type="entry name" value="Small_GTPase"/>
</dbReference>
<dbReference type="FunFam" id="3.40.50.300:FF:001447">
    <property type="entry name" value="Ras-related protein Rab-1B"/>
    <property type="match status" value="1"/>
</dbReference>
<dbReference type="PANTHER" id="PTHR47977">
    <property type="entry name" value="RAS-RELATED PROTEIN RAB"/>
    <property type="match status" value="1"/>
</dbReference>
<evidence type="ECO:0000256" key="12">
    <source>
        <dbReference type="PROSITE-ProRule" id="PRU00207"/>
    </source>
</evidence>
<dbReference type="InterPro" id="IPR001841">
    <property type="entry name" value="Znf_RING"/>
</dbReference>
<evidence type="ECO:0000313" key="17">
    <source>
        <dbReference type="Proteomes" id="UP001165289"/>
    </source>
</evidence>
<feature type="domain" description="MATH" evidence="14">
    <location>
        <begin position="584"/>
        <end position="730"/>
    </location>
</feature>
<dbReference type="InterPro" id="IPR008974">
    <property type="entry name" value="TRAF-like"/>
</dbReference>
<dbReference type="SMART" id="SM00175">
    <property type="entry name" value="RAB"/>
    <property type="match status" value="1"/>
</dbReference>
<dbReference type="SMART" id="SM00177">
    <property type="entry name" value="ARF"/>
    <property type="match status" value="1"/>
</dbReference>
<name>A0AAV7JQY6_9METZ</name>
<dbReference type="GO" id="GO:0003924">
    <property type="term" value="F:GTPase activity"/>
    <property type="evidence" value="ECO:0007669"/>
    <property type="project" value="InterPro"/>
</dbReference>
<dbReference type="InterPro" id="IPR013083">
    <property type="entry name" value="Znf_RING/FYVE/PHD"/>
</dbReference>
<dbReference type="PROSITE" id="PS50144">
    <property type="entry name" value="MATH"/>
    <property type="match status" value="1"/>
</dbReference>
<evidence type="ECO:0000259" key="13">
    <source>
        <dbReference type="PROSITE" id="PS50089"/>
    </source>
</evidence>
<dbReference type="InterPro" id="IPR001293">
    <property type="entry name" value="Znf_TRAF"/>
</dbReference>
<dbReference type="Gene3D" id="3.40.50.300">
    <property type="entry name" value="P-loop containing nucleotide triphosphate hydrolases"/>
    <property type="match status" value="1"/>
</dbReference>
<evidence type="ECO:0000313" key="16">
    <source>
        <dbReference type="EMBL" id="KAI6650944.1"/>
    </source>
</evidence>
<proteinExistence type="inferred from homology"/>
<dbReference type="Gene3D" id="2.60.210.10">
    <property type="entry name" value="Apoptosis, Tumor Necrosis Factor Receptor Associated Protein 2, Chain A"/>
    <property type="match status" value="1"/>
</dbReference>
<dbReference type="InterPro" id="IPR027417">
    <property type="entry name" value="P-loop_NTPase"/>
</dbReference>
<dbReference type="InterPro" id="IPR027370">
    <property type="entry name" value="Znf-RING_euk"/>
</dbReference>
<evidence type="ECO:0000256" key="4">
    <source>
        <dbReference type="ARBA" id="ARBA00022723"/>
    </source>
</evidence>
<keyword evidence="9" id="KW-0342">GTP-binding</keyword>
<dbReference type="SUPFAM" id="SSF49599">
    <property type="entry name" value="TRAF domain-like"/>
    <property type="match status" value="3"/>
</dbReference>
<evidence type="ECO:0000256" key="6">
    <source>
        <dbReference type="ARBA" id="ARBA00022741"/>
    </source>
</evidence>
<dbReference type="PROSITE" id="PS50145">
    <property type="entry name" value="ZF_TRAF"/>
    <property type="match status" value="2"/>
</dbReference>
<keyword evidence="7 12" id="KW-0863">Zinc-finger</keyword>
<sequence length="741" mass="84783">MNAEYDYLFKLLIIGDSGVGKSCLLLRFADGTYTDSYISTIGVDFKIHTVNLDGKVIKLQIWDTAGQERFRTITSSYYRGAHGIIVVYDVTDQDTFSNVKQWLQEIERYGSGNVRKLLVGNKCDMTSKKIVDYTTAKEYADGTKLNFLETSAKCATNVEQAFLTMASDIKKHLAENENNENTGNSNYHKPDVIKPGISIGVGFMEVYTPTESVEICDSSHLQMLTPDDHQGLLYVRVGTIYGGYDPDFFMEPMEDHFVCPICKGILSCPTLIVECGHVFCEKCIQESNRHFRGDTRTPKCPMDNIALQTDLIQERFLRRYLLQKYVFCPLKKRGCIWEGDLSEIGGHLDNCLFFREICKAGCGSVIYRKDMQPHIKELCPNRKLKCRYCKDELLFREVEQHNKECYYFPVHCINQCGTYLERKNLHYHLETDCPETSIECIYSKYGCDFRSPRKAMTEHMKQRIEHHLNCILTYTSNLEKMCINLHSKYSQLENRMETVCKLNSVSSEDSSYSSVSHRVKHSTCNEFTSMDDVIDTGSSSYPMVSGLHTPSCQANNNEVFSCRRMSDIMINNSSNYHVGTTDAAVSFTWHIYDVEEKMQNEEEVFSDAFFSGPEGYKFCLSADMNGYESGEGTHLSVFIHMMKGANDHNISWPFKGKFIVTLLNQIENDRHHSIEIQAGEANINAFRCPEQSRGTHGWGSHEFISHEELKAISLSCQYLKSDSIHIRVTADSEVKLPIWLW</sequence>
<evidence type="ECO:0000256" key="9">
    <source>
        <dbReference type="ARBA" id="ARBA00023134"/>
    </source>
</evidence>
<dbReference type="PRINTS" id="PR00449">
    <property type="entry name" value="RASTRNSFRMNG"/>
</dbReference>
<dbReference type="GO" id="GO:0005525">
    <property type="term" value="F:GTP binding"/>
    <property type="evidence" value="ECO:0007669"/>
    <property type="project" value="UniProtKB-KW"/>
</dbReference>
<keyword evidence="6" id="KW-0547">Nucleotide-binding</keyword>
<dbReference type="Pfam" id="PF02176">
    <property type="entry name" value="zf-TRAF"/>
    <property type="match status" value="1"/>
</dbReference>
<protein>
    <submittedName>
        <fullName evidence="16">Ras-related protein ORAB-1 isoform X2</fullName>
    </submittedName>
</protein>
<dbReference type="GO" id="GO:0005737">
    <property type="term" value="C:cytoplasm"/>
    <property type="evidence" value="ECO:0007669"/>
    <property type="project" value="UniProtKB-SubCell"/>
</dbReference>
<dbReference type="InterPro" id="IPR050227">
    <property type="entry name" value="Rab"/>
</dbReference>
<dbReference type="InterPro" id="IPR057289">
    <property type="entry name" value="Rab1/Ypt1"/>
</dbReference>
<keyword evidence="3" id="KW-0963">Cytoplasm</keyword>
<dbReference type="PROSITE" id="PS00518">
    <property type="entry name" value="ZF_RING_1"/>
    <property type="match status" value="1"/>
</dbReference>
<dbReference type="EMBL" id="JAKMXF010000309">
    <property type="protein sequence ID" value="KAI6650944.1"/>
    <property type="molecule type" value="Genomic_DNA"/>
</dbReference>
<keyword evidence="10" id="KW-0449">Lipoprotein</keyword>
<dbReference type="AlphaFoldDB" id="A0AAV7JQY6"/>
<evidence type="ECO:0000256" key="2">
    <source>
        <dbReference type="ARBA" id="ARBA00006270"/>
    </source>
</evidence>
<dbReference type="SMART" id="SM00174">
    <property type="entry name" value="RHO"/>
    <property type="match status" value="1"/>
</dbReference>
<dbReference type="SUPFAM" id="SSF57850">
    <property type="entry name" value="RING/U-box"/>
    <property type="match status" value="1"/>
</dbReference>
<dbReference type="CDD" id="cd01869">
    <property type="entry name" value="Rab1_Ypt1"/>
    <property type="match status" value="1"/>
</dbReference>
<organism evidence="16 17">
    <name type="scientific">Oopsacas minuta</name>
    <dbReference type="NCBI Taxonomy" id="111878"/>
    <lineage>
        <taxon>Eukaryota</taxon>
        <taxon>Metazoa</taxon>
        <taxon>Porifera</taxon>
        <taxon>Hexactinellida</taxon>
        <taxon>Hexasterophora</taxon>
        <taxon>Lyssacinosida</taxon>
        <taxon>Leucopsacidae</taxon>
        <taxon>Oopsacas</taxon>
    </lineage>
</organism>
<dbReference type="Gene3D" id="3.30.40.10">
    <property type="entry name" value="Zinc/RING finger domain, C3HC4 (zinc finger)"/>
    <property type="match status" value="3"/>
</dbReference>
<dbReference type="Proteomes" id="UP001165289">
    <property type="component" value="Unassembled WGS sequence"/>
</dbReference>
<dbReference type="InterPro" id="IPR017907">
    <property type="entry name" value="Znf_RING_CS"/>
</dbReference>
<evidence type="ECO:0000256" key="10">
    <source>
        <dbReference type="ARBA" id="ARBA00023288"/>
    </source>
</evidence>
<dbReference type="SMART" id="SM00173">
    <property type="entry name" value="RAS"/>
    <property type="match status" value="1"/>
</dbReference>
<evidence type="ECO:0000256" key="1">
    <source>
        <dbReference type="ARBA" id="ARBA00004496"/>
    </source>
</evidence>
<evidence type="ECO:0000256" key="11">
    <source>
        <dbReference type="ARBA" id="ARBA00023289"/>
    </source>
</evidence>
<dbReference type="Pfam" id="PF22486">
    <property type="entry name" value="MATH_2"/>
    <property type="match status" value="1"/>
</dbReference>
<dbReference type="SMART" id="SM00176">
    <property type="entry name" value="RAN"/>
    <property type="match status" value="1"/>
</dbReference>
<evidence type="ECO:0000259" key="15">
    <source>
        <dbReference type="PROSITE" id="PS50145"/>
    </source>
</evidence>
<evidence type="ECO:0000256" key="3">
    <source>
        <dbReference type="ARBA" id="ARBA00022490"/>
    </source>
</evidence>
<keyword evidence="11" id="KW-0636">Prenylation</keyword>
<keyword evidence="17" id="KW-1185">Reference proteome</keyword>
<feature type="zinc finger region" description="TRAF-type" evidence="12">
    <location>
        <begin position="401"/>
        <end position="456"/>
    </location>
</feature>
<feature type="domain" description="TRAF-type" evidence="15">
    <location>
        <begin position="401"/>
        <end position="456"/>
    </location>
</feature>
<accession>A0AAV7JQY6</accession>
<comment type="caution">
    <text evidence="16">The sequence shown here is derived from an EMBL/GenBank/DDBJ whole genome shotgun (WGS) entry which is preliminary data.</text>
</comment>
<dbReference type="PROSITE" id="PS51421">
    <property type="entry name" value="RAS"/>
    <property type="match status" value="1"/>
</dbReference>
<dbReference type="Pfam" id="PF00071">
    <property type="entry name" value="Ras"/>
    <property type="match status" value="1"/>
</dbReference>
<evidence type="ECO:0000256" key="5">
    <source>
        <dbReference type="ARBA" id="ARBA00022737"/>
    </source>
</evidence>
<dbReference type="NCBIfam" id="TIGR00231">
    <property type="entry name" value="small_GTP"/>
    <property type="match status" value="1"/>
</dbReference>
<reference evidence="16 17" key="1">
    <citation type="journal article" date="2023" name="BMC Biol.">
        <title>The compact genome of the sponge Oopsacas minuta (Hexactinellida) is lacking key metazoan core genes.</title>
        <authorList>
            <person name="Santini S."/>
            <person name="Schenkelaars Q."/>
            <person name="Jourda C."/>
            <person name="Duchesne M."/>
            <person name="Belahbib H."/>
            <person name="Rocher C."/>
            <person name="Selva M."/>
            <person name="Riesgo A."/>
            <person name="Vervoort M."/>
            <person name="Leys S.P."/>
            <person name="Kodjabachian L."/>
            <person name="Le Bivic A."/>
            <person name="Borchiellini C."/>
            <person name="Claverie J.M."/>
            <person name="Renard E."/>
        </authorList>
    </citation>
    <scope>NUCLEOTIDE SEQUENCE [LARGE SCALE GENOMIC DNA]</scope>
    <source>
        <strain evidence="16">SPO-2</strain>
    </source>
</reference>
<dbReference type="InterPro" id="IPR002083">
    <property type="entry name" value="MATH/TRAF_dom"/>
</dbReference>
<evidence type="ECO:0000259" key="14">
    <source>
        <dbReference type="PROSITE" id="PS50144"/>
    </source>
</evidence>
<keyword evidence="5" id="KW-0677">Repeat</keyword>
<dbReference type="PROSITE" id="PS50089">
    <property type="entry name" value="ZF_RING_2"/>
    <property type="match status" value="1"/>
</dbReference>
<feature type="zinc finger region" description="TRAF-type" evidence="12">
    <location>
        <begin position="347"/>
        <end position="393"/>
    </location>
</feature>
<feature type="domain" description="RING-type" evidence="13">
    <location>
        <begin position="259"/>
        <end position="304"/>
    </location>
</feature>
<dbReference type="PROSITE" id="PS51419">
    <property type="entry name" value="RAB"/>
    <property type="match status" value="1"/>
</dbReference>
<feature type="domain" description="TRAF-type" evidence="15">
    <location>
        <begin position="347"/>
        <end position="393"/>
    </location>
</feature>
<keyword evidence="8 12" id="KW-0862">Zinc</keyword>
<comment type="subcellular location">
    <subcellularLocation>
        <location evidence="1">Cytoplasm</location>
    </subcellularLocation>
</comment>
<gene>
    <name evidence="16" type="ORF">LOD99_5784</name>
</gene>
<dbReference type="SMART" id="SM00184">
    <property type="entry name" value="RING"/>
    <property type="match status" value="1"/>
</dbReference>
<dbReference type="Pfam" id="PF13445">
    <property type="entry name" value="zf-RING_UBOX"/>
    <property type="match status" value="1"/>
</dbReference>
<evidence type="ECO:0000256" key="8">
    <source>
        <dbReference type="ARBA" id="ARBA00022833"/>
    </source>
</evidence>
<dbReference type="GO" id="GO:0008270">
    <property type="term" value="F:zinc ion binding"/>
    <property type="evidence" value="ECO:0007669"/>
    <property type="project" value="UniProtKB-KW"/>
</dbReference>
<keyword evidence="4 12" id="KW-0479">Metal-binding</keyword>
<comment type="similarity">
    <text evidence="2">Belongs to the small GTPase superfamily. Rab family.</text>
</comment>
<dbReference type="PROSITE" id="PS51420">
    <property type="entry name" value="RHO"/>
    <property type="match status" value="1"/>
</dbReference>